<dbReference type="Proteomes" id="UP000587527">
    <property type="component" value="Unassembled WGS sequence"/>
</dbReference>
<accession>A0A841BT60</accession>
<comment type="similarity">
    <text evidence="1">Belongs to the PspA/Vipp/IM30 family.</text>
</comment>
<dbReference type="AlphaFoldDB" id="A0A841BT60"/>
<comment type="caution">
    <text evidence="3">The sequence shown here is derived from an EMBL/GenBank/DDBJ whole genome shotgun (WGS) entry which is preliminary data.</text>
</comment>
<reference evidence="3 4" key="1">
    <citation type="submission" date="2020-08" db="EMBL/GenBank/DDBJ databases">
        <title>Sequencing the genomes of 1000 actinobacteria strains.</title>
        <authorList>
            <person name="Klenk H.-P."/>
        </authorList>
    </citation>
    <scope>NUCLEOTIDE SEQUENCE [LARGE SCALE GENOMIC DNA]</scope>
    <source>
        <strain evidence="3 4">DSM 45362</strain>
    </source>
</reference>
<dbReference type="InterPro" id="IPR007157">
    <property type="entry name" value="PspA_VIPP1"/>
</dbReference>
<sequence length="240" mass="26493">MAAQSILGRITQMARANINSILDQVEDPQVMIDQMIRDYTSSITEAENAVAQTIGNLRMIEEDAREADTAAKEWGAKASAASARADELRTESNAAEADKFDNLARVALGKQLAFEGDATEFAPVIAEQTEVTEKLKAGLTQMRGKLDELKRKRDELVGRAKVNDARARVQDAVKNINVLDPTTEIGRFEEKIRREEARLRGQEEMTASSIDAQFESLDDLARDSEVEARLKKLKVGAGRS</sequence>
<dbReference type="PANTHER" id="PTHR31088">
    <property type="entry name" value="MEMBRANE-ASSOCIATED PROTEIN VIPP1, CHLOROPLASTIC"/>
    <property type="match status" value="1"/>
</dbReference>
<keyword evidence="2" id="KW-0175">Coiled coil</keyword>
<evidence type="ECO:0000256" key="2">
    <source>
        <dbReference type="SAM" id="Coils"/>
    </source>
</evidence>
<protein>
    <submittedName>
        <fullName evidence="3">Phage shock protein A</fullName>
    </submittedName>
</protein>
<organism evidence="3 4">
    <name type="scientific">Allocatelliglobosispora scoriae</name>
    <dbReference type="NCBI Taxonomy" id="643052"/>
    <lineage>
        <taxon>Bacteria</taxon>
        <taxon>Bacillati</taxon>
        <taxon>Actinomycetota</taxon>
        <taxon>Actinomycetes</taxon>
        <taxon>Micromonosporales</taxon>
        <taxon>Micromonosporaceae</taxon>
        <taxon>Allocatelliglobosispora</taxon>
    </lineage>
</organism>
<gene>
    <name evidence="3" type="ORF">F4553_003977</name>
</gene>
<proteinExistence type="inferred from homology"/>
<dbReference type="PANTHER" id="PTHR31088:SF6">
    <property type="entry name" value="PHAGE SHOCK PROTEIN A"/>
    <property type="match status" value="1"/>
</dbReference>
<feature type="coiled-coil region" evidence="2">
    <location>
        <begin position="132"/>
        <end position="159"/>
    </location>
</feature>
<feature type="coiled-coil region" evidence="2">
    <location>
        <begin position="43"/>
        <end position="98"/>
    </location>
</feature>
<evidence type="ECO:0000313" key="3">
    <source>
        <dbReference type="EMBL" id="MBB5870598.1"/>
    </source>
</evidence>
<keyword evidence="4" id="KW-1185">Reference proteome</keyword>
<evidence type="ECO:0000256" key="1">
    <source>
        <dbReference type="ARBA" id="ARBA00043985"/>
    </source>
</evidence>
<name>A0A841BT60_9ACTN</name>
<dbReference type="RefSeq" id="WP_184838089.1">
    <property type="nucleotide sequence ID" value="NZ_JACHMN010000002.1"/>
</dbReference>
<evidence type="ECO:0000313" key="4">
    <source>
        <dbReference type="Proteomes" id="UP000587527"/>
    </source>
</evidence>
<dbReference type="EMBL" id="JACHMN010000002">
    <property type="protein sequence ID" value="MBB5870598.1"/>
    <property type="molecule type" value="Genomic_DNA"/>
</dbReference>
<dbReference type="Pfam" id="PF04012">
    <property type="entry name" value="PspA_IM30"/>
    <property type="match status" value="1"/>
</dbReference>